<name>A0A1K0GCE6_9BASI</name>
<organism evidence="2 3">
    <name type="scientific">Ustilago bromivora</name>
    <dbReference type="NCBI Taxonomy" id="307758"/>
    <lineage>
        <taxon>Eukaryota</taxon>
        <taxon>Fungi</taxon>
        <taxon>Dikarya</taxon>
        <taxon>Basidiomycota</taxon>
        <taxon>Ustilaginomycotina</taxon>
        <taxon>Ustilaginomycetes</taxon>
        <taxon>Ustilaginales</taxon>
        <taxon>Ustilaginaceae</taxon>
        <taxon>Ustilago</taxon>
    </lineage>
</organism>
<feature type="region of interest" description="Disordered" evidence="1">
    <location>
        <begin position="1"/>
        <end position="34"/>
    </location>
</feature>
<protein>
    <submittedName>
        <fullName evidence="2">Uncharacterized protein</fullName>
    </submittedName>
</protein>
<gene>
    <name evidence="2" type="ORF">UBRO_20183</name>
</gene>
<dbReference type="EMBL" id="LT558135">
    <property type="protein sequence ID" value="SAM85730.1"/>
    <property type="molecule type" value="Genomic_DNA"/>
</dbReference>
<accession>A0A1K0GCE6</accession>
<evidence type="ECO:0000313" key="3">
    <source>
        <dbReference type="Proteomes" id="UP000179920"/>
    </source>
</evidence>
<reference evidence="3" key="1">
    <citation type="submission" date="2016-04" db="EMBL/GenBank/DDBJ databases">
        <authorList>
            <person name="Guldener U."/>
            <person name="Guldener U."/>
        </authorList>
    </citation>
    <scope>NUCLEOTIDE SEQUENCE [LARGE SCALE GENOMIC DNA]</scope>
    <source>
        <strain evidence="3">UB2112</strain>
    </source>
</reference>
<evidence type="ECO:0000256" key="1">
    <source>
        <dbReference type="SAM" id="MobiDB-lite"/>
    </source>
</evidence>
<evidence type="ECO:0000313" key="2">
    <source>
        <dbReference type="EMBL" id="SAM85730.1"/>
    </source>
</evidence>
<dbReference type="AlphaFoldDB" id="A0A1K0GCE6"/>
<feature type="compositionally biased region" description="Basic and acidic residues" evidence="1">
    <location>
        <begin position="1"/>
        <end position="12"/>
    </location>
</feature>
<sequence>MPRGNTAKDESTGVHGCPSRRMSRREPGPSSVASQELSLLYLPKVRASCTGRALKSLSRRTSQELKEARRTTEQLKPSKATVEAVLERGIFGIFCLGRKGLVCHLDRSNKTRGHTCEQGCRKLSLVPPRCAQPGCSARSTDDRARRSETFGGQIGAMSTLTIRPFGDFMWEKAKYLPFHDWTSDKRKVECWFSERIKLKKRRWLEGADDATSIPAEALYLADADLRDGCQMTNGLQSRRGMCERTGSWPGGNSLLHWSAGGLRMSMQSVDESRAVPDVRQGV</sequence>
<dbReference type="Proteomes" id="UP000179920">
    <property type="component" value="Chromosome XIX"/>
</dbReference>
<proteinExistence type="predicted"/>